<evidence type="ECO:0000313" key="2">
    <source>
        <dbReference type="EMBL" id="NEY92075.1"/>
    </source>
</evidence>
<reference evidence="2 3" key="1">
    <citation type="submission" date="2020-02" db="EMBL/GenBank/DDBJ databases">
        <authorList>
            <person name="Chen W.-M."/>
        </authorList>
    </citation>
    <scope>NUCLEOTIDE SEQUENCE [LARGE SCALE GENOMIC DNA]</scope>
    <source>
        <strain evidence="2 3">KMS-5</strain>
    </source>
</reference>
<evidence type="ECO:0000313" key="3">
    <source>
        <dbReference type="Proteomes" id="UP000477782"/>
    </source>
</evidence>
<feature type="domain" description="HTH cro/C1-type" evidence="1">
    <location>
        <begin position="14"/>
        <end position="67"/>
    </location>
</feature>
<dbReference type="SUPFAM" id="SSF47413">
    <property type="entry name" value="lambda repressor-like DNA-binding domains"/>
    <property type="match status" value="1"/>
</dbReference>
<dbReference type="CDD" id="cd00093">
    <property type="entry name" value="HTH_XRE"/>
    <property type="match status" value="1"/>
</dbReference>
<comment type="caution">
    <text evidence="2">The sequence shown here is derived from an EMBL/GenBank/DDBJ whole genome shotgun (WGS) entry which is preliminary data.</text>
</comment>
<dbReference type="InterPro" id="IPR001387">
    <property type="entry name" value="Cro/C1-type_HTH"/>
</dbReference>
<sequence length="273" mass="31223">MQSDDRAEAFAANLRYLCDQRGSISLICRKIQINRQQFNKYLSGRHMPSAANIRLIADHFGLSPDVLASPHAEFRALIDGNFFDAFNRMRAAPQVQKFLATVMSAPGAVEQALVGVYDRYQFSSIYPRRILRASLCVYQGSDLLQHTYVEHFPSHDDPQKTAYTFKYHGFVLPIENRIFTVDFETVQRNEMTFGIYSTVQRNTKRFMFGITSGIAATMFRQPFATRIALHYRRPGLLKREDLAATTALDMNDSSIPREVREYLGDTPDMIKPS</sequence>
<dbReference type="GO" id="GO:0003677">
    <property type="term" value="F:DNA binding"/>
    <property type="evidence" value="ECO:0007669"/>
    <property type="project" value="InterPro"/>
</dbReference>
<keyword evidence="3" id="KW-1185">Reference proteome</keyword>
<name>A0A6M0QX92_9RHOB</name>
<dbReference type="RefSeq" id="WP_164628061.1">
    <property type="nucleotide sequence ID" value="NZ_JAAIVJ010000019.1"/>
</dbReference>
<dbReference type="Gene3D" id="1.10.260.40">
    <property type="entry name" value="lambda repressor-like DNA-binding domains"/>
    <property type="match status" value="1"/>
</dbReference>
<dbReference type="EMBL" id="JAAIVJ010000019">
    <property type="protein sequence ID" value="NEY92075.1"/>
    <property type="molecule type" value="Genomic_DNA"/>
</dbReference>
<dbReference type="Proteomes" id="UP000477782">
    <property type="component" value="Unassembled WGS sequence"/>
</dbReference>
<dbReference type="PROSITE" id="PS50943">
    <property type="entry name" value="HTH_CROC1"/>
    <property type="match status" value="1"/>
</dbReference>
<gene>
    <name evidence="2" type="ORF">G4Z14_17440</name>
</gene>
<dbReference type="AlphaFoldDB" id="A0A6M0QX92"/>
<proteinExistence type="predicted"/>
<evidence type="ECO:0000259" key="1">
    <source>
        <dbReference type="PROSITE" id="PS50943"/>
    </source>
</evidence>
<dbReference type="InterPro" id="IPR010982">
    <property type="entry name" value="Lambda_DNA-bd_dom_sf"/>
</dbReference>
<accession>A0A6M0QX92</accession>
<protein>
    <submittedName>
        <fullName evidence="2">Helix-turn-helix transcriptional regulator</fullName>
    </submittedName>
</protein>
<organism evidence="2 3">
    <name type="scientific">Tabrizicola oligotrophica</name>
    <dbReference type="NCBI Taxonomy" id="2710650"/>
    <lineage>
        <taxon>Bacteria</taxon>
        <taxon>Pseudomonadati</taxon>
        <taxon>Pseudomonadota</taxon>
        <taxon>Alphaproteobacteria</taxon>
        <taxon>Rhodobacterales</taxon>
        <taxon>Paracoccaceae</taxon>
        <taxon>Tabrizicola</taxon>
    </lineage>
</organism>